<evidence type="ECO:0000256" key="2">
    <source>
        <dbReference type="ARBA" id="ARBA00022475"/>
    </source>
</evidence>
<evidence type="ECO:0000256" key="1">
    <source>
        <dbReference type="ARBA" id="ARBA00004651"/>
    </source>
</evidence>
<sequence length="111" mass="11430">MTLATSFVLVAIAGGFGAVTRFWLSTWTGKLPWGILLANSIGSFIAGLALAGAIETAWLIVGLAGGLSTFSTFAAQTHDLVAKKQLALASLNIVLNLLIPAVSFLTASILL</sequence>
<dbReference type="InterPro" id="IPR003691">
    <property type="entry name" value="FluC"/>
</dbReference>
<keyword evidence="3 8" id="KW-0812">Transmembrane</keyword>
<evidence type="ECO:0000256" key="4">
    <source>
        <dbReference type="ARBA" id="ARBA00022989"/>
    </source>
</evidence>
<feature type="transmembrane region" description="Helical" evidence="8">
    <location>
        <begin position="87"/>
        <end position="110"/>
    </location>
</feature>
<keyword evidence="4 8" id="KW-1133">Transmembrane helix</keyword>
<protein>
    <submittedName>
        <fullName evidence="9">Unannotated protein</fullName>
    </submittedName>
</protein>
<dbReference type="EMBL" id="CAEZTB010000119">
    <property type="protein sequence ID" value="CAB4559457.1"/>
    <property type="molecule type" value="Genomic_DNA"/>
</dbReference>
<feature type="transmembrane region" description="Helical" evidence="8">
    <location>
        <begin position="6"/>
        <end position="24"/>
    </location>
</feature>
<organism evidence="9">
    <name type="scientific">freshwater metagenome</name>
    <dbReference type="NCBI Taxonomy" id="449393"/>
    <lineage>
        <taxon>unclassified sequences</taxon>
        <taxon>metagenomes</taxon>
        <taxon>ecological metagenomes</taxon>
    </lineage>
</organism>
<comment type="subcellular location">
    <subcellularLocation>
        <location evidence="1">Cell membrane</location>
        <topology evidence="1">Multi-pass membrane protein</topology>
    </subcellularLocation>
</comment>
<dbReference type="Pfam" id="PF02537">
    <property type="entry name" value="CRCB"/>
    <property type="match status" value="1"/>
</dbReference>
<gene>
    <name evidence="9" type="ORF">UFOPK1581_00698</name>
</gene>
<comment type="catalytic activity">
    <reaction evidence="7">
        <text>fluoride(in) = fluoride(out)</text>
        <dbReference type="Rhea" id="RHEA:76159"/>
        <dbReference type="ChEBI" id="CHEBI:17051"/>
    </reaction>
    <physiologicalReaction direction="left-to-right" evidence="7">
        <dbReference type="Rhea" id="RHEA:76160"/>
    </physiologicalReaction>
</comment>
<evidence type="ECO:0000256" key="8">
    <source>
        <dbReference type="SAM" id="Phobius"/>
    </source>
</evidence>
<comment type="similarity">
    <text evidence="6">Belongs to the fluoride channel Fluc/FEX (TC 1.A.43) family.</text>
</comment>
<dbReference type="PANTHER" id="PTHR28259:SF1">
    <property type="entry name" value="FLUORIDE EXPORT PROTEIN 1-RELATED"/>
    <property type="match status" value="1"/>
</dbReference>
<keyword evidence="2" id="KW-1003">Cell membrane</keyword>
<name>A0A6J6D6M4_9ZZZZ</name>
<keyword evidence="5 8" id="KW-0472">Membrane</keyword>
<reference evidence="9" key="1">
    <citation type="submission" date="2020-05" db="EMBL/GenBank/DDBJ databases">
        <authorList>
            <person name="Chiriac C."/>
            <person name="Salcher M."/>
            <person name="Ghai R."/>
            <person name="Kavagutti S V."/>
        </authorList>
    </citation>
    <scope>NUCLEOTIDE SEQUENCE</scope>
</reference>
<accession>A0A6J6D6M4</accession>
<dbReference type="HAMAP" id="MF_00454">
    <property type="entry name" value="FluC"/>
    <property type="match status" value="1"/>
</dbReference>
<dbReference type="PANTHER" id="PTHR28259">
    <property type="entry name" value="FLUORIDE EXPORT PROTEIN 1-RELATED"/>
    <property type="match status" value="1"/>
</dbReference>
<dbReference type="AlphaFoldDB" id="A0A6J6D6M4"/>
<proteinExistence type="inferred from homology"/>
<evidence type="ECO:0000256" key="5">
    <source>
        <dbReference type="ARBA" id="ARBA00023136"/>
    </source>
</evidence>
<evidence type="ECO:0000256" key="7">
    <source>
        <dbReference type="ARBA" id="ARBA00035585"/>
    </source>
</evidence>
<dbReference type="GO" id="GO:0005886">
    <property type="term" value="C:plasma membrane"/>
    <property type="evidence" value="ECO:0007669"/>
    <property type="project" value="UniProtKB-SubCell"/>
</dbReference>
<evidence type="ECO:0000313" key="9">
    <source>
        <dbReference type="EMBL" id="CAB4559457.1"/>
    </source>
</evidence>
<evidence type="ECO:0000256" key="6">
    <source>
        <dbReference type="ARBA" id="ARBA00035120"/>
    </source>
</evidence>
<evidence type="ECO:0000256" key="3">
    <source>
        <dbReference type="ARBA" id="ARBA00022692"/>
    </source>
</evidence>
<dbReference type="GO" id="GO:1903425">
    <property type="term" value="F:fluoride transmembrane transporter activity"/>
    <property type="evidence" value="ECO:0007669"/>
    <property type="project" value="TreeGrafter"/>
</dbReference>